<organism evidence="4 5">
    <name type="scientific">Subtercola boreus</name>
    <dbReference type="NCBI Taxonomy" id="120213"/>
    <lineage>
        <taxon>Bacteria</taxon>
        <taxon>Bacillati</taxon>
        <taxon>Actinomycetota</taxon>
        <taxon>Actinomycetes</taxon>
        <taxon>Micrococcales</taxon>
        <taxon>Microbacteriaceae</taxon>
        <taxon>Subtercola</taxon>
    </lineage>
</organism>
<keyword evidence="1" id="KW-0378">Hydrolase</keyword>
<dbReference type="InterPro" id="IPR050300">
    <property type="entry name" value="GDXG_lipolytic_enzyme"/>
</dbReference>
<dbReference type="Gene3D" id="3.40.50.1820">
    <property type="entry name" value="alpha/beta hydrolase"/>
    <property type="match status" value="1"/>
</dbReference>
<dbReference type="InterPro" id="IPR000073">
    <property type="entry name" value="AB_hydrolase_1"/>
</dbReference>
<dbReference type="AlphaFoldDB" id="A0A3E0W607"/>
<accession>A0A3E0W607</accession>
<feature type="domain" description="AB hydrolase-1" evidence="3">
    <location>
        <begin position="155"/>
        <end position="359"/>
    </location>
</feature>
<name>A0A3E0W607_9MICO</name>
<feature type="compositionally biased region" description="Basic and acidic residues" evidence="2">
    <location>
        <begin position="379"/>
        <end position="391"/>
    </location>
</feature>
<dbReference type="GO" id="GO:0016787">
    <property type="term" value="F:hydrolase activity"/>
    <property type="evidence" value="ECO:0007669"/>
    <property type="project" value="UniProtKB-KW"/>
</dbReference>
<gene>
    <name evidence="4" type="ORF">B7R25_16605</name>
</gene>
<evidence type="ECO:0000313" key="4">
    <source>
        <dbReference type="EMBL" id="RFA24542.1"/>
    </source>
</evidence>
<dbReference type="SUPFAM" id="SSF53474">
    <property type="entry name" value="alpha/beta-Hydrolases"/>
    <property type="match status" value="1"/>
</dbReference>
<dbReference type="EMBL" id="NBXE01000045">
    <property type="protein sequence ID" value="RFA24542.1"/>
    <property type="molecule type" value="Genomic_DNA"/>
</dbReference>
<sequence>MLARRLILPALLSATTLGTVSAVALVAWRIIHPARSRLTQILDVFSDGRIVLESTPMTRQDGKLGLLYDGEAQHAVLGPILNSDLEKKIERAFVLTPGSPVPVAGTSARPVGNVFATAEAVSADVREVIIETACGDAPAWLFPGTDDDASTWAIHIHGSLSGREGAFRTVNSLKSAGVTSLVPSIRGDGDGPPAPRGAFTLGQTEWHDIDNAVDYAVNHGAHRILLVGWSSGASMALRLAASSKHRDIIDGLILISPVISWRNSIMHNSAHFGVPGVIAIAAVDALAFKPTSRLFGLSQPLQFPQLDWLLNKPALLPMLIFHSEGDRTAPFRDSDRFATIARRSVELMRLPSTGHALEWNFDSAAFEQKVTEWLPEVQRQRGADFKPEFDTRAGQSDSES</sequence>
<evidence type="ECO:0000256" key="2">
    <source>
        <dbReference type="SAM" id="MobiDB-lite"/>
    </source>
</evidence>
<feature type="region of interest" description="Disordered" evidence="2">
    <location>
        <begin position="379"/>
        <end position="400"/>
    </location>
</feature>
<comment type="caution">
    <text evidence="4">The sequence shown here is derived from an EMBL/GenBank/DDBJ whole genome shotgun (WGS) entry which is preliminary data.</text>
</comment>
<dbReference type="InterPro" id="IPR029058">
    <property type="entry name" value="AB_hydrolase_fold"/>
</dbReference>
<proteinExistence type="predicted"/>
<reference evidence="4 5" key="1">
    <citation type="submission" date="2017-04" db="EMBL/GenBank/DDBJ databases">
        <title>Comparative genome analysis of Subtercola boreus.</title>
        <authorList>
            <person name="Cho Y.-J."/>
            <person name="Cho A."/>
            <person name="Kim O.-S."/>
            <person name="Lee J.-I."/>
        </authorList>
    </citation>
    <scope>NUCLEOTIDE SEQUENCE [LARGE SCALE GENOMIC DNA]</scope>
    <source>
        <strain evidence="4 5">P28004</strain>
    </source>
</reference>
<evidence type="ECO:0000256" key="1">
    <source>
        <dbReference type="ARBA" id="ARBA00022801"/>
    </source>
</evidence>
<evidence type="ECO:0000259" key="3">
    <source>
        <dbReference type="Pfam" id="PF12697"/>
    </source>
</evidence>
<dbReference type="Proteomes" id="UP000257080">
    <property type="component" value="Unassembled WGS sequence"/>
</dbReference>
<dbReference type="OrthoDB" id="8111537at2"/>
<evidence type="ECO:0000313" key="5">
    <source>
        <dbReference type="Proteomes" id="UP000257080"/>
    </source>
</evidence>
<dbReference type="Pfam" id="PF12697">
    <property type="entry name" value="Abhydrolase_6"/>
    <property type="match status" value="1"/>
</dbReference>
<dbReference type="PANTHER" id="PTHR48081">
    <property type="entry name" value="AB HYDROLASE SUPERFAMILY PROTEIN C4A8.06C"/>
    <property type="match status" value="1"/>
</dbReference>
<protein>
    <recommendedName>
        <fullName evidence="3">AB hydrolase-1 domain-containing protein</fullName>
    </recommendedName>
</protein>